<dbReference type="AlphaFoldDB" id="A0A9Q1KN64"/>
<feature type="compositionally biased region" description="Basic and acidic residues" evidence="1">
    <location>
        <begin position="90"/>
        <end position="100"/>
    </location>
</feature>
<feature type="region of interest" description="Disordered" evidence="1">
    <location>
        <begin position="389"/>
        <end position="454"/>
    </location>
</feature>
<dbReference type="OrthoDB" id="1919336at2759"/>
<feature type="region of interest" description="Disordered" evidence="1">
    <location>
        <begin position="228"/>
        <end position="293"/>
    </location>
</feature>
<feature type="compositionally biased region" description="Basic and acidic residues" evidence="1">
    <location>
        <begin position="1"/>
        <end position="26"/>
    </location>
</feature>
<accession>A0A9Q1KN64</accession>
<dbReference type="Proteomes" id="UP001153076">
    <property type="component" value="Unassembled WGS sequence"/>
</dbReference>
<feature type="compositionally biased region" description="Low complexity" evidence="1">
    <location>
        <begin position="70"/>
        <end position="80"/>
    </location>
</feature>
<proteinExistence type="predicted"/>
<evidence type="ECO:0000313" key="2">
    <source>
        <dbReference type="EMBL" id="KAJ8446599.1"/>
    </source>
</evidence>
<evidence type="ECO:0000256" key="1">
    <source>
        <dbReference type="SAM" id="MobiDB-lite"/>
    </source>
</evidence>
<dbReference type="InterPro" id="IPR045881">
    <property type="entry name" value="MNM1-like"/>
</dbReference>
<dbReference type="EMBL" id="JAKOGI010000052">
    <property type="protein sequence ID" value="KAJ8446599.1"/>
    <property type="molecule type" value="Genomic_DNA"/>
</dbReference>
<feature type="region of interest" description="Disordered" evidence="1">
    <location>
        <begin position="54"/>
        <end position="138"/>
    </location>
</feature>
<dbReference type="PANTHER" id="PTHR34682">
    <property type="entry name" value="AT HOOK MOTIF-CONTAINING PROTEIN"/>
    <property type="match status" value="1"/>
</dbReference>
<reference evidence="2" key="1">
    <citation type="submission" date="2022-04" db="EMBL/GenBank/DDBJ databases">
        <title>Carnegiea gigantea Genome sequencing and assembly v2.</title>
        <authorList>
            <person name="Copetti D."/>
            <person name="Sanderson M.J."/>
            <person name="Burquez A."/>
            <person name="Wojciechowski M.F."/>
        </authorList>
    </citation>
    <scope>NUCLEOTIDE SEQUENCE</scope>
    <source>
        <strain evidence="2">SGP5-SGP5p</strain>
        <tissue evidence="2">Aerial part</tissue>
    </source>
</reference>
<feature type="compositionally biased region" description="Pro residues" evidence="1">
    <location>
        <begin position="266"/>
        <end position="285"/>
    </location>
</feature>
<feature type="compositionally biased region" description="Low complexity" evidence="1">
    <location>
        <begin position="251"/>
        <end position="261"/>
    </location>
</feature>
<feature type="compositionally biased region" description="Polar residues" evidence="1">
    <location>
        <begin position="349"/>
        <end position="358"/>
    </location>
</feature>
<feature type="compositionally biased region" description="Polar residues" evidence="1">
    <location>
        <begin position="230"/>
        <end position="242"/>
    </location>
</feature>
<gene>
    <name evidence="2" type="ORF">Cgig2_019752</name>
</gene>
<evidence type="ECO:0000313" key="3">
    <source>
        <dbReference type="Proteomes" id="UP001153076"/>
    </source>
</evidence>
<evidence type="ECO:0008006" key="4">
    <source>
        <dbReference type="Google" id="ProtNLM"/>
    </source>
</evidence>
<comment type="caution">
    <text evidence="2">The sequence shown here is derived from an EMBL/GenBank/DDBJ whole genome shotgun (WGS) entry which is preliminary data.</text>
</comment>
<feature type="compositionally biased region" description="Basic and acidic residues" evidence="1">
    <location>
        <begin position="429"/>
        <end position="438"/>
    </location>
</feature>
<keyword evidence="3" id="KW-1185">Reference proteome</keyword>
<feature type="region of interest" description="Disordered" evidence="1">
    <location>
        <begin position="533"/>
        <end position="556"/>
    </location>
</feature>
<feature type="compositionally biased region" description="Basic and acidic residues" evidence="1">
    <location>
        <begin position="546"/>
        <end position="556"/>
    </location>
</feature>
<protein>
    <recommendedName>
        <fullName evidence="4">AT hook motif-containing protein</fullName>
    </recommendedName>
</protein>
<feature type="region of interest" description="Disordered" evidence="1">
    <location>
        <begin position="1"/>
        <end position="31"/>
    </location>
</feature>
<name>A0A9Q1KN64_9CARY</name>
<dbReference type="PANTHER" id="PTHR34682:SF1">
    <property type="entry name" value="PROTEIN METABOLIC NETWORK MODULATOR 1"/>
    <property type="match status" value="1"/>
</dbReference>
<sequence length="556" mass="61039">MDGGAEAKGEGGGKKPILESERERELKHKTRLFSNRALRSLPLLSLQNLQQKVTVKKKPNLPRITKQQMNPNNPGAPAEAPVKRKRGRPRKDETQAHTTEKSTPPLNKPVLRPMVTRTQAEASGSPKPAPNIPIASKGKGHIEVDVDQGAEDDHNNDEMVGQVVTGILESAFDAGYFLTVRVGESDVYMRGVVFKEACVVPITPDNDIAPNAKMYKKRDTPIPMKLAPQVAQTAGNSSSKPTENIEEHHPQPQAQSQQQMPIEWAPQPPPQLKPPPQPQPQPQPQPHQQQQQHIPIDSVPQNEVQNVVLLQGQLGIPLNIGQPQLPQEQDKLSVDRQQSVGSEEHERQNPQVVFNPDSQEMKSLAEETSFEPDLGVVSLEQNVQDSFLKEPVIVDGGDKEKAPESSEPVQKRDQVVVREDNASQLVNEPHSDSKEKQSSPRNEVPEESSEPLVKLQKTEQETVNYPIVQPNDAVDGAQNSEISTSTSAAKTDEIAAAILPMEVLIQPVPTFTAMEPVVVPQVVEPEIGSASGFQISMENTDNDEPLSEKHSPMETG</sequence>
<feature type="region of interest" description="Disordered" evidence="1">
    <location>
        <begin position="326"/>
        <end position="369"/>
    </location>
</feature>
<feature type="compositionally biased region" description="Basic and acidic residues" evidence="1">
    <location>
        <begin position="396"/>
        <end position="421"/>
    </location>
</feature>
<organism evidence="2 3">
    <name type="scientific">Carnegiea gigantea</name>
    <dbReference type="NCBI Taxonomy" id="171969"/>
    <lineage>
        <taxon>Eukaryota</taxon>
        <taxon>Viridiplantae</taxon>
        <taxon>Streptophyta</taxon>
        <taxon>Embryophyta</taxon>
        <taxon>Tracheophyta</taxon>
        <taxon>Spermatophyta</taxon>
        <taxon>Magnoliopsida</taxon>
        <taxon>eudicotyledons</taxon>
        <taxon>Gunneridae</taxon>
        <taxon>Pentapetalae</taxon>
        <taxon>Caryophyllales</taxon>
        <taxon>Cactineae</taxon>
        <taxon>Cactaceae</taxon>
        <taxon>Cactoideae</taxon>
        <taxon>Echinocereeae</taxon>
        <taxon>Carnegiea</taxon>
    </lineage>
</organism>